<dbReference type="OrthoDB" id="10399643at2759"/>
<evidence type="ECO:0000313" key="3">
    <source>
        <dbReference type="Proteomes" id="UP000016936"/>
    </source>
</evidence>
<dbReference type="HOGENOM" id="CLU_1971638_0_0_1"/>
<dbReference type="Proteomes" id="UP000016936">
    <property type="component" value="Unassembled WGS sequence"/>
</dbReference>
<evidence type="ECO:0000256" key="1">
    <source>
        <dbReference type="SAM" id="MobiDB-lite"/>
    </source>
</evidence>
<protein>
    <submittedName>
        <fullName evidence="2">Uncharacterized protein</fullName>
    </submittedName>
</protein>
<dbReference type="EMBL" id="KB445583">
    <property type="protein sequence ID" value="EMD87136.1"/>
    <property type="molecule type" value="Genomic_DNA"/>
</dbReference>
<reference evidence="2 3" key="1">
    <citation type="journal article" date="2012" name="PLoS Pathog.">
        <title>Diverse lifestyles and strategies of plant pathogenesis encoded in the genomes of eighteen Dothideomycetes fungi.</title>
        <authorList>
            <person name="Ohm R.A."/>
            <person name="Feau N."/>
            <person name="Henrissat B."/>
            <person name="Schoch C.L."/>
            <person name="Horwitz B.A."/>
            <person name="Barry K.W."/>
            <person name="Condon B.J."/>
            <person name="Copeland A.C."/>
            <person name="Dhillon B."/>
            <person name="Glaser F."/>
            <person name="Hesse C.N."/>
            <person name="Kosti I."/>
            <person name="LaButti K."/>
            <person name="Lindquist E.A."/>
            <person name="Lucas S."/>
            <person name="Salamov A.A."/>
            <person name="Bradshaw R.E."/>
            <person name="Ciuffetti L."/>
            <person name="Hamelin R.C."/>
            <person name="Kema G.H.J."/>
            <person name="Lawrence C."/>
            <person name="Scott J.A."/>
            <person name="Spatafora J.W."/>
            <person name="Turgeon B.G."/>
            <person name="de Wit P.J.G.M."/>
            <person name="Zhong S."/>
            <person name="Goodwin S.B."/>
            <person name="Grigoriev I.V."/>
        </authorList>
    </citation>
    <scope>NUCLEOTIDE SEQUENCE [LARGE SCALE GENOMIC DNA]</scope>
    <source>
        <strain evidence="3">C5 / ATCC 48332 / race O</strain>
    </source>
</reference>
<dbReference type="OMA" id="TVTTWGW"/>
<organism evidence="2 3">
    <name type="scientific">Cochliobolus heterostrophus (strain C5 / ATCC 48332 / race O)</name>
    <name type="common">Southern corn leaf blight fungus</name>
    <name type="synonym">Bipolaris maydis</name>
    <dbReference type="NCBI Taxonomy" id="701091"/>
    <lineage>
        <taxon>Eukaryota</taxon>
        <taxon>Fungi</taxon>
        <taxon>Dikarya</taxon>
        <taxon>Ascomycota</taxon>
        <taxon>Pezizomycotina</taxon>
        <taxon>Dothideomycetes</taxon>
        <taxon>Pleosporomycetidae</taxon>
        <taxon>Pleosporales</taxon>
        <taxon>Pleosporineae</taxon>
        <taxon>Pleosporaceae</taxon>
        <taxon>Bipolaris</taxon>
    </lineage>
</organism>
<proteinExistence type="predicted"/>
<evidence type="ECO:0000313" key="2">
    <source>
        <dbReference type="EMBL" id="EMD87136.1"/>
    </source>
</evidence>
<gene>
    <name evidence="2" type="ORF">COCHEDRAFT_1043323</name>
</gene>
<reference evidence="3" key="2">
    <citation type="journal article" date="2013" name="PLoS Genet.">
        <title>Comparative genome structure, secondary metabolite, and effector coding capacity across Cochliobolus pathogens.</title>
        <authorList>
            <person name="Condon B.J."/>
            <person name="Leng Y."/>
            <person name="Wu D."/>
            <person name="Bushley K.E."/>
            <person name="Ohm R.A."/>
            <person name="Otillar R."/>
            <person name="Martin J."/>
            <person name="Schackwitz W."/>
            <person name="Grimwood J."/>
            <person name="MohdZainudin N."/>
            <person name="Xue C."/>
            <person name="Wang R."/>
            <person name="Manning V.A."/>
            <person name="Dhillon B."/>
            <person name="Tu Z.J."/>
            <person name="Steffenson B.J."/>
            <person name="Salamov A."/>
            <person name="Sun H."/>
            <person name="Lowry S."/>
            <person name="LaButti K."/>
            <person name="Han J."/>
            <person name="Copeland A."/>
            <person name="Lindquist E."/>
            <person name="Barry K."/>
            <person name="Schmutz J."/>
            <person name="Baker S.E."/>
            <person name="Ciuffetti L.M."/>
            <person name="Grigoriev I.V."/>
            <person name="Zhong S."/>
            <person name="Turgeon B.G."/>
        </authorList>
    </citation>
    <scope>NUCLEOTIDE SEQUENCE [LARGE SCALE GENOMIC DNA]</scope>
    <source>
        <strain evidence="3">C5 / ATCC 48332 / race O</strain>
    </source>
</reference>
<feature type="compositionally biased region" description="Low complexity" evidence="1">
    <location>
        <begin position="86"/>
        <end position="99"/>
    </location>
</feature>
<accession>M2TZ66</accession>
<feature type="region of interest" description="Disordered" evidence="1">
    <location>
        <begin position="47"/>
        <end position="119"/>
    </location>
</feature>
<feature type="compositionally biased region" description="Basic and acidic residues" evidence="1">
    <location>
        <begin position="62"/>
        <end position="79"/>
    </location>
</feature>
<name>M2TZ66_COCH5</name>
<keyword evidence="3" id="KW-1185">Reference proteome</keyword>
<dbReference type="AlphaFoldDB" id="M2TZ66"/>
<feature type="non-terminal residue" evidence="2">
    <location>
        <position position="1"/>
    </location>
</feature>
<feature type="non-terminal residue" evidence="2">
    <location>
        <position position="119"/>
    </location>
</feature>
<sequence length="119" mass="12819">AMAAVVIPMIQKKRKSARRGLSQTAGSLVMLSARRIARLTLPHSSANAQLQAKKRLPQGEAVQRKPTYDPRLQDTHEKLPAGVSRTKGTTVFSGTTVTTWGWNRNPLGGTRTSNGGNGN</sequence>